<dbReference type="Proteomes" id="UP001557470">
    <property type="component" value="Unassembled WGS sequence"/>
</dbReference>
<dbReference type="AlphaFoldDB" id="A0ABD0WJ02"/>
<evidence type="ECO:0000313" key="3">
    <source>
        <dbReference type="Proteomes" id="UP001557470"/>
    </source>
</evidence>
<reference evidence="2 3" key="1">
    <citation type="submission" date="2024-06" db="EMBL/GenBank/DDBJ databases">
        <authorList>
            <person name="Pan Q."/>
            <person name="Wen M."/>
            <person name="Jouanno E."/>
            <person name="Zahm M."/>
            <person name="Klopp C."/>
            <person name="Cabau C."/>
            <person name="Louis A."/>
            <person name="Berthelot C."/>
            <person name="Parey E."/>
            <person name="Roest Crollius H."/>
            <person name="Montfort J."/>
            <person name="Robinson-Rechavi M."/>
            <person name="Bouchez O."/>
            <person name="Lampietro C."/>
            <person name="Lopez Roques C."/>
            <person name="Donnadieu C."/>
            <person name="Postlethwait J."/>
            <person name="Bobe J."/>
            <person name="Verreycken H."/>
            <person name="Guiguen Y."/>
        </authorList>
    </citation>
    <scope>NUCLEOTIDE SEQUENCE [LARGE SCALE GENOMIC DNA]</scope>
    <source>
        <strain evidence="2">Up_M1</strain>
        <tissue evidence="2">Testis</tissue>
    </source>
</reference>
<sequence length="204" mass="22411">MALLELDFAQFKELLASDLRGSVEALEQEKMCPKLLSCVCPTISALSAHSPTTPWQLLIHSHRQLPTASSAHPSLPPLSLKNKPHKWSCWLTKMRNSWTHTFVPGQTSSLMSSMTLIWRSEDDVPPYPTSTQPSTQPLTSGTSMMYSISTKVKIFAKTLKDMDLGCSPSTLSSTRSLRPPPHHHSRIIPPAAQPGPPAPHSPTT</sequence>
<name>A0ABD0WJ02_UMBPY</name>
<evidence type="ECO:0000313" key="2">
    <source>
        <dbReference type="EMBL" id="KAL0962578.1"/>
    </source>
</evidence>
<dbReference type="EMBL" id="JAGEUA010000011">
    <property type="protein sequence ID" value="KAL0962578.1"/>
    <property type="molecule type" value="Genomic_DNA"/>
</dbReference>
<feature type="region of interest" description="Disordered" evidence="1">
    <location>
        <begin position="167"/>
        <end position="204"/>
    </location>
</feature>
<comment type="caution">
    <text evidence="2">The sequence shown here is derived from an EMBL/GenBank/DDBJ whole genome shotgun (WGS) entry which is preliminary data.</text>
</comment>
<feature type="compositionally biased region" description="Low complexity" evidence="1">
    <location>
        <begin position="167"/>
        <end position="177"/>
    </location>
</feature>
<gene>
    <name evidence="2" type="ORF">UPYG_G00342000</name>
</gene>
<proteinExistence type="predicted"/>
<feature type="compositionally biased region" description="Pro residues" evidence="1">
    <location>
        <begin position="191"/>
        <end position="204"/>
    </location>
</feature>
<organism evidence="2 3">
    <name type="scientific">Umbra pygmaea</name>
    <name type="common">Eastern mudminnow</name>
    <dbReference type="NCBI Taxonomy" id="75934"/>
    <lineage>
        <taxon>Eukaryota</taxon>
        <taxon>Metazoa</taxon>
        <taxon>Chordata</taxon>
        <taxon>Craniata</taxon>
        <taxon>Vertebrata</taxon>
        <taxon>Euteleostomi</taxon>
        <taxon>Actinopterygii</taxon>
        <taxon>Neopterygii</taxon>
        <taxon>Teleostei</taxon>
        <taxon>Protacanthopterygii</taxon>
        <taxon>Esociformes</taxon>
        <taxon>Umbridae</taxon>
        <taxon>Umbra</taxon>
    </lineage>
</organism>
<accession>A0ABD0WJ02</accession>
<keyword evidence="3" id="KW-1185">Reference proteome</keyword>
<evidence type="ECO:0000256" key="1">
    <source>
        <dbReference type="SAM" id="MobiDB-lite"/>
    </source>
</evidence>
<protein>
    <submittedName>
        <fullName evidence="2">Uncharacterized protein</fullName>
    </submittedName>
</protein>